<dbReference type="EMBL" id="MU839009">
    <property type="protein sequence ID" value="KAK1767042.1"/>
    <property type="molecule type" value="Genomic_DNA"/>
</dbReference>
<gene>
    <name evidence="1" type="ORF">QBC33DRAFT_75397</name>
</gene>
<proteinExistence type="predicted"/>
<comment type="caution">
    <text evidence="1">The sequence shown here is derived from an EMBL/GenBank/DDBJ whole genome shotgun (WGS) entry which is preliminary data.</text>
</comment>
<name>A0AAJ0C055_9PEZI</name>
<accession>A0AAJ0C055</accession>
<dbReference type="AlphaFoldDB" id="A0AAJ0C055"/>
<dbReference type="RefSeq" id="XP_060283255.1">
    <property type="nucleotide sequence ID" value="XM_060433041.1"/>
</dbReference>
<dbReference type="GeneID" id="85316228"/>
<evidence type="ECO:0000313" key="2">
    <source>
        <dbReference type="Proteomes" id="UP001244011"/>
    </source>
</evidence>
<keyword evidence="2" id="KW-1185">Reference proteome</keyword>
<organism evidence="1 2">
    <name type="scientific">Phialemonium atrogriseum</name>
    <dbReference type="NCBI Taxonomy" id="1093897"/>
    <lineage>
        <taxon>Eukaryota</taxon>
        <taxon>Fungi</taxon>
        <taxon>Dikarya</taxon>
        <taxon>Ascomycota</taxon>
        <taxon>Pezizomycotina</taxon>
        <taxon>Sordariomycetes</taxon>
        <taxon>Sordariomycetidae</taxon>
        <taxon>Cephalothecales</taxon>
        <taxon>Cephalothecaceae</taxon>
        <taxon>Phialemonium</taxon>
    </lineage>
</organism>
<dbReference type="Proteomes" id="UP001244011">
    <property type="component" value="Unassembled WGS sequence"/>
</dbReference>
<reference evidence="1" key="1">
    <citation type="submission" date="2023-06" db="EMBL/GenBank/DDBJ databases">
        <title>Genome-scale phylogeny and comparative genomics of the fungal order Sordariales.</title>
        <authorList>
            <consortium name="Lawrence Berkeley National Laboratory"/>
            <person name="Hensen N."/>
            <person name="Bonometti L."/>
            <person name="Westerberg I."/>
            <person name="Brannstrom I.O."/>
            <person name="Guillou S."/>
            <person name="Cros-Aarteil S."/>
            <person name="Calhoun S."/>
            <person name="Haridas S."/>
            <person name="Kuo A."/>
            <person name="Mondo S."/>
            <person name="Pangilinan J."/>
            <person name="Riley R."/>
            <person name="Labutti K."/>
            <person name="Andreopoulos B."/>
            <person name="Lipzen A."/>
            <person name="Chen C."/>
            <person name="Yanf M."/>
            <person name="Daum C."/>
            <person name="Ng V."/>
            <person name="Clum A."/>
            <person name="Steindorff A."/>
            <person name="Ohm R."/>
            <person name="Martin F."/>
            <person name="Silar P."/>
            <person name="Natvig D."/>
            <person name="Lalanne C."/>
            <person name="Gautier V."/>
            <person name="Ament-Velasquez S.L."/>
            <person name="Kruys A."/>
            <person name="Hutchinson M.I."/>
            <person name="Powell A.J."/>
            <person name="Barry K."/>
            <person name="Miller A.N."/>
            <person name="Grigoriev I.V."/>
            <person name="Debuchy R."/>
            <person name="Gladieux P."/>
            <person name="Thoren M.H."/>
            <person name="Johannesson H."/>
        </authorList>
    </citation>
    <scope>NUCLEOTIDE SEQUENCE</scope>
    <source>
        <strain evidence="1">8032-3</strain>
    </source>
</reference>
<evidence type="ECO:0000313" key="1">
    <source>
        <dbReference type="EMBL" id="KAK1767042.1"/>
    </source>
</evidence>
<sequence>METTPPFLAQSPPVGLKKIIAHRPFARAGTLDVHVCRGLKYSKFHVKSNHHPLGPGMGLDSCMSQAQLLHKAVKSSITSYYVLPLFFPPRLGLFLTGTGYQSISANQPPTTEGMVVTVIHPVPRQLLVAYQSTSSLRWLPPLLSFLLPVSTPTETSPVRHGLPLTFSPLADGRPLRPCSFVSKMCPTLAAKSSHARLYLYKCGH</sequence>
<protein>
    <submittedName>
        <fullName evidence="1">Uncharacterized protein</fullName>
    </submittedName>
</protein>